<keyword evidence="1" id="KW-0812">Transmembrane</keyword>
<keyword evidence="1" id="KW-1133">Transmembrane helix</keyword>
<reference evidence="2" key="1">
    <citation type="submission" date="2021-01" db="EMBL/GenBank/DDBJ databases">
        <authorList>
            <person name="Corre E."/>
            <person name="Pelletier E."/>
            <person name="Niang G."/>
            <person name="Scheremetjew M."/>
            <person name="Finn R."/>
            <person name="Kale V."/>
            <person name="Holt S."/>
            <person name="Cochrane G."/>
            <person name="Meng A."/>
            <person name="Brown T."/>
            <person name="Cohen L."/>
        </authorList>
    </citation>
    <scope>NUCLEOTIDE SEQUENCE</scope>
    <source>
        <strain evidence="2">RCC3387</strain>
    </source>
</reference>
<proteinExistence type="predicted"/>
<dbReference type="AlphaFoldDB" id="A0A7S2VQ67"/>
<name>A0A7S2VQ67_9DINO</name>
<gene>
    <name evidence="2" type="ORF">BRAN1462_LOCUS60605</name>
</gene>
<evidence type="ECO:0000256" key="1">
    <source>
        <dbReference type="SAM" id="Phobius"/>
    </source>
</evidence>
<dbReference type="EMBL" id="HBGW01095522">
    <property type="protein sequence ID" value="CAD9642783.1"/>
    <property type="molecule type" value="Transcribed_RNA"/>
</dbReference>
<accession>A0A7S2VQ67</accession>
<evidence type="ECO:0000313" key="2">
    <source>
        <dbReference type="EMBL" id="CAD9642783.1"/>
    </source>
</evidence>
<feature type="transmembrane region" description="Helical" evidence="1">
    <location>
        <begin position="32"/>
        <end position="55"/>
    </location>
</feature>
<keyword evidence="1" id="KW-0472">Membrane</keyword>
<sequence length="288" mass="30100">MSNAEGAAPAEQCFSDKQPLLSGGAGTEIARWRSACVLVALVAAAASAATAALAVRAASQRGAPPFRPVQLASEEAAAATTAAPGCKGCPPACCDGGCEGAGRTKERTNTLLLAPKSGSTVGTATWSTETCEITPKQPWGAQGPAVEVAVQKERVNLVVRAGRKNHKSNAAAFLKGLVAPCNILAETWLRDEGSPKSHQPEQLNFAAVGTLTIKFTSKTATLPNFHVGQGHMNLGNNWWIGGTACEVTKEGFDLLCKTEEGDRVRFSTLSSLDLDAQHEEAFIFNLEP</sequence>
<organism evidence="2">
    <name type="scientific">Zooxanthella nutricula</name>
    <dbReference type="NCBI Taxonomy" id="1333877"/>
    <lineage>
        <taxon>Eukaryota</taxon>
        <taxon>Sar</taxon>
        <taxon>Alveolata</taxon>
        <taxon>Dinophyceae</taxon>
        <taxon>Peridiniales</taxon>
        <taxon>Peridiniales incertae sedis</taxon>
        <taxon>Zooxanthella</taxon>
    </lineage>
</organism>
<protein>
    <submittedName>
        <fullName evidence="2">Uncharacterized protein</fullName>
    </submittedName>
</protein>